<sequence>MTKLYHVEFDLKAKKQFNKLDHQIQKQILFWLKKNIEGTDNPRIHGKALVGDKSGLWRYRVGKYRIICNIQDDIALVLVVQSGKREIIYDK</sequence>
<dbReference type="PANTHER" id="PTHR35601:SF1">
    <property type="entry name" value="TOXIN RELE"/>
    <property type="match status" value="1"/>
</dbReference>
<dbReference type="PANTHER" id="PTHR35601">
    <property type="entry name" value="TOXIN RELE"/>
    <property type="match status" value="1"/>
</dbReference>
<dbReference type="SUPFAM" id="SSF143011">
    <property type="entry name" value="RelE-like"/>
    <property type="match status" value="1"/>
</dbReference>
<name>A0A1I4HBD2_9LACT</name>
<reference evidence="3 4" key="1">
    <citation type="submission" date="2016-10" db="EMBL/GenBank/DDBJ databases">
        <authorList>
            <person name="de Groot N.N."/>
        </authorList>
    </citation>
    <scope>NUCLEOTIDE SEQUENCE [LARGE SCALE GENOMIC DNA]</scope>
    <source>
        <strain evidence="3 4">M79</strain>
    </source>
</reference>
<proteinExistence type="inferred from homology"/>
<keyword evidence="2" id="KW-1277">Toxin-antitoxin system</keyword>
<dbReference type="InterPro" id="IPR007712">
    <property type="entry name" value="RelE/ParE_toxin"/>
</dbReference>
<evidence type="ECO:0000256" key="2">
    <source>
        <dbReference type="ARBA" id="ARBA00022649"/>
    </source>
</evidence>
<evidence type="ECO:0000313" key="3">
    <source>
        <dbReference type="EMBL" id="SFL39599.1"/>
    </source>
</evidence>
<dbReference type="EMBL" id="FOTJ01000008">
    <property type="protein sequence ID" value="SFL39599.1"/>
    <property type="molecule type" value="Genomic_DNA"/>
</dbReference>
<evidence type="ECO:0000313" key="4">
    <source>
        <dbReference type="Proteomes" id="UP000181969"/>
    </source>
</evidence>
<dbReference type="Proteomes" id="UP000181969">
    <property type="component" value="Unassembled WGS sequence"/>
</dbReference>
<protein>
    <submittedName>
        <fullName evidence="3">mRNA interferase RelE/StbE</fullName>
    </submittedName>
</protein>
<evidence type="ECO:0000256" key="1">
    <source>
        <dbReference type="ARBA" id="ARBA00006226"/>
    </source>
</evidence>
<gene>
    <name evidence="3" type="ORF">SAMN05216438_10817</name>
</gene>
<dbReference type="InterPro" id="IPR035093">
    <property type="entry name" value="RelE/ParE_toxin_dom_sf"/>
</dbReference>
<organism evidence="3 4">
    <name type="scientific">Lactococcus garvieae</name>
    <dbReference type="NCBI Taxonomy" id="1363"/>
    <lineage>
        <taxon>Bacteria</taxon>
        <taxon>Bacillati</taxon>
        <taxon>Bacillota</taxon>
        <taxon>Bacilli</taxon>
        <taxon>Lactobacillales</taxon>
        <taxon>Streptococcaceae</taxon>
        <taxon>Lactococcus</taxon>
    </lineage>
</organism>
<dbReference type="Pfam" id="PF05016">
    <property type="entry name" value="ParE_toxin"/>
    <property type="match status" value="1"/>
</dbReference>
<dbReference type="RefSeq" id="WP_420920078.1">
    <property type="nucleotide sequence ID" value="NZ_FOTJ01000008.1"/>
</dbReference>
<dbReference type="Gene3D" id="3.30.2310.20">
    <property type="entry name" value="RelE-like"/>
    <property type="match status" value="1"/>
</dbReference>
<comment type="similarity">
    <text evidence="1">Belongs to the RelE toxin family.</text>
</comment>
<dbReference type="AlphaFoldDB" id="A0A1I4HBD2"/>
<accession>A0A1I4HBD2</accession>